<accession>A0A2N0VFQ5</accession>
<comment type="catalytic activity">
    <reaction evidence="4">
        <text>D-erythrose 4-phosphate + phosphoenolpyruvate + H2O = 7-phospho-2-dehydro-3-deoxy-D-arabino-heptonate + phosphate</text>
        <dbReference type="Rhea" id="RHEA:14717"/>
        <dbReference type="ChEBI" id="CHEBI:15377"/>
        <dbReference type="ChEBI" id="CHEBI:16897"/>
        <dbReference type="ChEBI" id="CHEBI:43474"/>
        <dbReference type="ChEBI" id="CHEBI:58394"/>
        <dbReference type="ChEBI" id="CHEBI:58702"/>
        <dbReference type="EC" id="2.5.1.54"/>
    </reaction>
</comment>
<dbReference type="Proteomes" id="UP000233398">
    <property type="component" value="Unassembled WGS sequence"/>
</dbReference>
<dbReference type="InterPro" id="IPR002480">
    <property type="entry name" value="DAHP_synth_2"/>
</dbReference>
<dbReference type="Gene3D" id="3.20.20.70">
    <property type="entry name" value="Aldolase class I"/>
    <property type="match status" value="2"/>
</dbReference>
<dbReference type="EC" id="2.5.1.54" evidence="4"/>
<keyword evidence="2 4" id="KW-0808">Transferase</keyword>
<comment type="cofactor">
    <cofactor evidence="3">
        <name>Mn(2+)</name>
        <dbReference type="ChEBI" id="CHEBI:29035"/>
    </cofactor>
    <cofactor evidence="3">
        <name>Co(2+)</name>
        <dbReference type="ChEBI" id="CHEBI:48828"/>
    </cofactor>
    <cofactor evidence="3">
        <name>Cd(2+)</name>
        <dbReference type="ChEBI" id="CHEBI:48775"/>
    </cofactor>
    <text evidence="3">Binds 1 divalent cation per subunit. The enzyme is active with manganese, cobalt or cadmium ions.</text>
</comment>
<name>A0A2N0VFQ5_9BACT</name>
<evidence type="ECO:0000256" key="2">
    <source>
        <dbReference type="ARBA" id="ARBA00022679"/>
    </source>
</evidence>
<sequence>MTTNPKTANPLNIELKPNENGWSPLSWNSKPIEQLPPYPDSVELENAYRQLRSLPPLITSWEIEALKTKLANVSKGEGFLLWGGDCAETFDACTAPKIVNMLKVMLQMSFILVHEMSTPILRVGRIAGQYAKPRSKDSETIDGVEMLNYRGDLINSFEPNKEARTPDPQRLIKGYEKSALTLNFLRALADEGFADLQHPEQWELDFMQNNEYYKDYEAMVNSIHKAINFMETITPNTFSTLHKVDIYTSHEALNLYYDSAQTRQVPRKAGWFNLSGHMVWLGNRTKQLDGAHVEYLRGIENPIGIKVGPPFDVDETIEIMDKLNPNHEAGKIVLISRMGVDEVKEHLPRYIKAVKKAGHPVVWSCDPMHGNTFATENKVKTRRFDDILDEIKETFAVHRAEGSYLGGVHLELTGDNVTECVGGANGLNEAGLGTNYETYCDPRLNYEQSLEMAFLVAREWNKSYRS</sequence>
<feature type="binding site" evidence="3">
    <location>
        <position position="369"/>
    </location>
    <ligand>
        <name>Mn(2+)</name>
        <dbReference type="ChEBI" id="CHEBI:29035"/>
    </ligand>
</feature>
<dbReference type="UniPathway" id="UPA00053">
    <property type="reaction ID" value="UER00084"/>
</dbReference>
<dbReference type="GO" id="GO:0008652">
    <property type="term" value="P:amino acid biosynthetic process"/>
    <property type="evidence" value="ECO:0007669"/>
    <property type="project" value="UniProtKB-KW"/>
</dbReference>
<feature type="binding site" evidence="3">
    <location>
        <position position="441"/>
    </location>
    <ligand>
        <name>Mn(2+)</name>
        <dbReference type="ChEBI" id="CHEBI:29035"/>
    </ligand>
</feature>
<keyword evidence="3" id="KW-0170">Cobalt</keyword>
<evidence type="ECO:0000256" key="1">
    <source>
        <dbReference type="ARBA" id="ARBA00008911"/>
    </source>
</evidence>
<comment type="caution">
    <text evidence="5">The sequence shown here is derived from an EMBL/GenBank/DDBJ whole genome shotgun (WGS) entry which is preliminary data.</text>
</comment>
<evidence type="ECO:0000256" key="3">
    <source>
        <dbReference type="PIRSR" id="PIRSR602480-1"/>
    </source>
</evidence>
<dbReference type="GO" id="GO:0003849">
    <property type="term" value="F:3-deoxy-7-phosphoheptulonate synthase activity"/>
    <property type="evidence" value="ECO:0007669"/>
    <property type="project" value="UniProtKB-EC"/>
</dbReference>
<gene>
    <name evidence="5" type="ORF">CWD77_10335</name>
</gene>
<feature type="binding site" evidence="3">
    <location>
        <position position="125"/>
    </location>
    <ligand>
        <name>phosphoenolpyruvate</name>
        <dbReference type="ChEBI" id="CHEBI:58702"/>
    </ligand>
</feature>
<dbReference type="PANTHER" id="PTHR21337:SF0">
    <property type="entry name" value="PHOSPHO-2-DEHYDRO-3-DEOXYHEPTONATE ALDOLASE"/>
    <property type="match status" value="1"/>
</dbReference>
<keyword evidence="4" id="KW-0028">Amino-acid biosynthesis</keyword>
<evidence type="ECO:0000256" key="4">
    <source>
        <dbReference type="RuleBase" id="RU363071"/>
    </source>
</evidence>
<dbReference type="AlphaFoldDB" id="A0A2N0VFQ5"/>
<dbReference type="GO" id="GO:0009423">
    <property type="term" value="P:chorismate biosynthetic process"/>
    <property type="evidence" value="ECO:0007669"/>
    <property type="project" value="UniProtKB-UniPathway"/>
</dbReference>
<feature type="binding site" evidence="3">
    <location>
        <position position="411"/>
    </location>
    <ligand>
        <name>Mn(2+)</name>
        <dbReference type="ChEBI" id="CHEBI:29035"/>
    </ligand>
</feature>
<keyword evidence="6" id="KW-1185">Reference proteome</keyword>
<feature type="binding site" evidence="3">
    <location>
        <position position="306"/>
    </location>
    <ligand>
        <name>phosphoenolpyruvate</name>
        <dbReference type="ChEBI" id="CHEBI:58702"/>
    </ligand>
</feature>
<dbReference type="Pfam" id="PF01474">
    <property type="entry name" value="DAHP_synth_2"/>
    <property type="match status" value="1"/>
</dbReference>
<keyword evidence="3" id="KW-0464">Manganese</keyword>
<dbReference type="SUPFAM" id="SSF51569">
    <property type="entry name" value="Aldolase"/>
    <property type="match status" value="1"/>
</dbReference>
<feature type="binding site" evidence="3">
    <location>
        <position position="337"/>
    </location>
    <ligand>
        <name>phosphoenolpyruvate</name>
        <dbReference type="ChEBI" id="CHEBI:58702"/>
    </ligand>
</feature>
<reference evidence="5 6" key="1">
    <citation type="submission" date="2017-11" db="EMBL/GenBank/DDBJ databases">
        <title>Rhodohalobacter 15182 sp. nov., isolated from a salt lake.</title>
        <authorList>
            <person name="Han S."/>
        </authorList>
    </citation>
    <scope>NUCLEOTIDE SEQUENCE [LARGE SCALE GENOMIC DNA]</scope>
    <source>
        <strain evidence="5 6">15182</strain>
    </source>
</reference>
<feature type="binding site" evidence="3">
    <location>
        <position position="86"/>
    </location>
    <ligand>
        <name>Mn(2+)</name>
        <dbReference type="ChEBI" id="CHEBI:29035"/>
    </ligand>
</feature>
<dbReference type="InterPro" id="IPR013785">
    <property type="entry name" value="Aldolase_TIM"/>
</dbReference>
<keyword evidence="3" id="KW-0104">Cadmium</keyword>
<dbReference type="NCBIfam" id="TIGR01358">
    <property type="entry name" value="DAHP_synth_II"/>
    <property type="match status" value="1"/>
</dbReference>
<dbReference type="EMBL" id="PISP01000003">
    <property type="protein sequence ID" value="PKD43026.1"/>
    <property type="molecule type" value="Genomic_DNA"/>
</dbReference>
<dbReference type="GO" id="GO:0009073">
    <property type="term" value="P:aromatic amino acid family biosynthetic process"/>
    <property type="evidence" value="ECO:0007669"/>
    <property type="project" value="UniProtKB-KW"/>
</dbReference>
<proteinExistence type="inferred from homology"/>
<comment type="pathway">
    <text evidence="4">Metabolic intermediate biosynthesis; chorismate biosynthesis; chorismate from D-erythrose 4-phosphate and phosphoenolpyruvate: step 1/7.</text>
</comment>
<dbReference type="OrthoDB" id="9766852at2"/>
<comment type="similarity">
    <text evidence="1 4">Belongs to the class-II DAHP synthase family.</text>
</comment>
<keyword evidence="4" id="KW-0057">Aromatic amino acid biosynthesis</keyword>
<evidence type="ECO:0000313" key="6">
    <source>
        <dbReference type="Proteomes" id="UP000233398"/>
    </source>
</evidence>
<protein>
    <recommendedName>
        <fullName evidence="4">Phospho-2-dehydro-3-deoxyheptonate aldolase</fullName>
        <ecNumber evidence="4">2.5.1.54</ecNumber>
    </recommendedName>
</protein>
<dbReference type="PANTHER" id="PTHR21337">
    <property type="entry name" value="PHOSPHO-2-DEHYDRO-3-DEOXYHEPTONATE ALDOLASE 1, 2"/>
    <property type="match status" value="1"/>
</dbReference>
<evidence type="ECO:0000313" key="5">
    <source>
        <dbReference type="EMBL" id="PKD43026.1"/>
    </source>
</evidence>
<dbReference type="RefSeq" id="WP_101073501.1">
    <property type="nucleotide sequence ID" value="NZ_PISP01000003.1"/>
</dbReference>
<organism evidence="5 6">
    <name type="scientific">Rhodohalobacter barkolensis</name>
    <dbReference type="NCBI Taxonomy" id="2053187"/>
    <lineage>
        <taxon>Bacteria</taxon>
        <taxon>Pseudomonadati</taxon>
        <taxon>Balneolota</taxon>
        <taxon>Balneolia</taxon>
        <taxon>Balneolales</taxon>
        <taxon>Balneolaceae</taxon>
        <taxon>Rhodohalobacter</taxon>
    </lineage>
</organism>